<dbReference type="GO" id="GO:0016114">
    <property type="term" value="P:terpenoid biosynthetic process"/>
    <property type="evidence" value="ECO:0007669"/>
    <property type="project" value="UniProtKB-UniRule"/>
</dbReference>
<dbReference type="InterPro" id="IPR013750">
    <property type="entry name" value="GHMP_kinase_C_dom"/>
</dbReference>
<sequence>MTDCTSLRLPAPAKLNLMLHITGRRADGYHNLQTIFQFLEMSDELEFQRRNDSELTLTPEIPGVPTESNLIIRAARLLQARFQQQFPDAQLPGADIQLDKRLPMGGGLGGGSSDAATTLLALNKLWNIGLSLDELAAMGLQLGADVPVFVRGEAAFAEGVGEQLTPLPELPEPWFVVICPAAHVETARIFKHEQLTRNTPVISIRTALEHGGKNDCQPVVSMLYPEVAKALTDLQRFSHARMTGTGACVFASFNSEAEAISAFEQVSAEHSAFVAKGVNRSPTHRLLFRPS</sequence>
<comment type="similarity">
    <text evidence="1 10">Belongs to the GHMP kinase family. IspE subfamily.</text>
</comment>
<evidence type="ECO:0000259" key="11">
    <source>
        <dbReference type="Pfam" id="PF00288"/>
    </source>
</evidence>
<keyword evidence="7 10" id="KW-0067">ATP-binding</keyword>
<dbReference type="NCBIfam" id="NF011202">
    <property type="entry name" value="PRK14608.1"/>
    <property type="match status" value="1"/>
</dbReference>
<dbReference type="PIRSF" id="PIRSF010376">
    <property type="entry name" value="IspE"/>
    <property type="match status" value="1"/>
</dbReference>
<evidence type="ECO:0000256" key="8">
    <source>
        <dbReference type="ARBA" id="ARBA00023229"/>
    </source>
</evidence>
<comment type="function">
    <text evidence="10">Catalyzes the phosphorylation of the position 2 hydroxy group of 4-diphosphocytidyl-2C-methyl-D-erythritol.</text>
</comment>
<feature type="binding site" evidence="10">
    <location>
        <begin position="103"/>
        <end position="113"/>
    </location>
    <ligand>
        <name>ATP</name>
        <dbReference type="ChEBI" id="CHEBI:30616"/>
    </ligand>
</feature>
<comment type="caution">
    <text evidence="13">The sequence shown here is derived from an EMBL/GenBank/DDBJ whole genome shotgun (WGS) entry which is preliminary data.</text>
</comment>
<keyword evidence="5 10" id="KW-0547">Nucleotide-binding</keyword>
<name>A0A9X3EFW6_9GAMM</name>
<proteinExistence type="inferred from homology"/>
<reference evidence="13" key="1">
    <citation type="submission" date="2022-11" db="EMBL/GenBank/DDBJ databases">
        <title>Parathalassolutuus dongxingensis gen. nov., sp. nov., a novel member of family Oceanospirillaceae isolated from a coastal shrimp pond in Guangxi, China.</title>
        <authorList>
            <person name="Chen H."/>
        </authorList>
    </citation>
    <scope>NUCLEOTIDE SEQUENCE</scope>
    <source>
        <strain evidence="13">G-43</strain>
    </source>
</reference>
<dbReference type="Gene3D" id="3.30.70.890">
    <property type="entry name" value="GHMP kinase, C-terminal domain"/>
    <property type="match status" value="1"/>
</dbReference>
<gene>
    <name evidence="10 13" type="primary">ispE</name>
    <name evidence="13" type="ORF">OUO13_12390</name>
</gene>
<evidence type="ECO:0000256" key="7">
    <source>
        <dbReference type="ARBA" id="ARBA00022840"/>
    </source>
</evidence>
<evidence type="ECO:0000256" key="4">
    <source>
        <dbReference type="ARBA" id="ARBA00022679"/>
    </source>
</evidence>
<dbReference type="GO" id="GO:0005524">
    <property type="term" value="F:ATP binding"/>
    <property type="evidence" value="ECO:0007669"/>
    <property type="project" value="UniProtKB-UniRule"/>
</dbReference>
<feature type="domain" description="GHMP kinase N-terminal" evidence="11">
    <location>
        <begin position="69"/>
        <end position="152"/>
    </location>
</feature>
<dbReference type="EMBL" id="JAPNOA010000029">
    <property type="protein sequence ID" value="MCY0965989.1"/>
    <property type="molecule type" value="Genomic_DNA"/>
</dbReference>
<feature type="active site" evidence="10">
    <location>
        <position position="14"/>
    </location>
</feature>
<feature type="domain" description="GHMP kinase C-terminal" evidence="12">
    <location>
        <begin position="212"/>
        <end position="269"/>
    </location>
</feature>
<dbReference type="PANTHER" id="PTHR43527">
    <property type="entry name" value="4-DIPHOSPHOCYTIDYL-2-C-METHYL-D-ERYTHRITOL KINASE, CHLOROPLASTIC"/>
    <property type="match status" value="1"/>
</dbReference>
<evidence type="ECO:0000256" key="10">
    <source>
        <dbReference type="HAMAP-Rule" id="MF_00061"/>
    </source>
</evidence>
<dbReference type="Gene3D" id="3.30.230.10">
    <property type="match status" value="1"/>
</dbReference>
<dbReference type="SUPFAM" id="SSF54211">
    <property type="entry name" value="Ribosomal protein S5 domain 2-like"/>
    <property type="match status" value="1"/>
</dbReference>
<keyword evidence="14" id="KW-1185">Reference proteome</keyword>
<accession>A0A9X3EFW6</accession>
<dbReference type="InterPro" id="IPR020568">
    <property type="entry name" value="Ribosomal_Su5_D2-typ_SF"/>
</dbReference>
<dbReference type="InterPro" id="IPR006204">
    <property type="entry name" value="GHMP_kinase_N_dom"/>
</dbReference>
<evidence type="ECO:0000256" key="1">
    <source>
        <dbReference type="ARBA" id="ARBA00009684"/>
    </source>
</evidence>
<keyword evidence="4 10" id="KW-0808">Transferase</keyword>
<dbReference type="GO" id="GO:0050515">
    <property type="term" value="F:4-(cytidine 5'-diphospho)-2-C-methyl-D-erythritol kinase activity"/>
    <property type="evidence" value="ECO:0007669"/>
    <property type="project" value="UniProtKB-UniRule"/>
</dbReference>
<dbReference type="InterPro" id="IPR036554">
    <property type="entry name" value="GHMP_kinase_C_sf"/>
</dbReference>
<evidence type="ECO:0000256" key="9">
    <source>
        <dbReference type="ARBA" id="ARBA00032554"/>
    </source>
</evidence>
<dbReference type="AlphaFoldDB" id="A0A9X3EFW6"/>
<dbReference type="GO" id="GO:0019288">
    <property type="term" value="P:isopentenyl diphosphate biosynthetic process, methylerythritol 4-phosphate pathway"/>
    <property type="evidence" value="ECO:0007669"/>
    <property type="project" value="UniProtKB-UniRule"/>
</dbReference>
<comment type="pathway">
    <text evidence="10">Isoprenoid biosynthesis; isopentenyl diphosphate biosynthesis via DXP pathway; isopentenyl diphosphate from 1-deoxy-D-xylulose 5-phosphate: step 3/6.</text>
</comment>
<comment type="catalytic activity">
    <reaction evidence="10">
        <text>4-CDP-2-C-methyl-D-erythritol + ATP = 4-CDP-2-C-methyl-D-erythritol 2-phosphate + ADP + H(+)</text>
        <dbReference type="Rhea" id="RHEA:18437"/>
        <dbReference type="ChEBI" id="CHEBI:15378"/>
        <dbReference type="ChEBI" id="CHEBI:30616"/>
        <dbReference type="ChEBI" id="CHEBI:57823"/>
        <dbReference type="ChEBI" id="CHEBI:57919"/>
        <dbReference type="ChEBI" id="CHEBI:456216"/>
        <dbReference type="EC" id="2.7.1.148"/>
    </reaction>
</comment>
<evidence type="ECO:0000259" key="12">
    <source>
        <dbReference type="Pfam" id="PF08544"/>
    </source>
</evidence>
<keyword evidence="6 10" id="KW-0418">Kinase</keyword>
<dbReference type="NCBIfam" id="TIGR00154">
    <property type="entry name" value="ispE"/>
    <property type="match status" value="1"/>
</dbReference>
<keyword evidence="8 10" id="KW-0414">Isoprene biosynthesis</keyword>
<dbReference type="RefSeq" id="WP_283174196.1">
    <property type="nucleotide sequence ID" value="NZ_JAPNOA010000029.1"/>
</dbReference>
<organism evidence="13 14">
    <name type="scientific">Parathalassolituus penaei</name>
    <dbReference type="NCBI Taxonomy" id="2997323"/>
    <lineage>
        <taxon>Bacteria</taxon>
        <taxon>Pseudomonadati</taxon>
        <taxon>Pseudomonadota</taxon>
        <taxon>Gammaproteobacteria</taxon>
        <taxon>Oceanospirillales</taxon>
        <taxon>Oceanospirillaceae</taxon>
        <taxon>Parathalassolituus</taxon>
    </lineage>
</organism>
<evidence type="ECO:0000256" key="2">
    <source>
        <dbReference type="ARBA" id="ARBA00012052"/>
    </source>
</evidence>
<dbReference type="HAMAP" id="MF_00061">
    <property type="entry name" value="IspE"/>
    <property type="match status" value="1"/>
</dbReference>
<dbReference type="InterPro" id="IPR014721">
    <property type="entry name" value="Ribsml_uS5_D2-typ_fold_subgr"/>
</dbReference>
<evidence type="ECO:0000256" key="6">
    <source>
        <dbReference type="ARBA" id="ARBA00022777"/>
    </source>
</evidence>
<evidence type="ECO:0000256" key="3">
    <source>
        <dbReference type="ARBA" id="ARBA00017473"/>
    </source>
</evidence>
<evidence type="ECO:0000256" key="5">
    <source>
        <dbReference type="ARBA" id="ARBA00022741"/>
    </source>
</evidence>
<dbReference type="InterPro" id="IPR004424">
    <property type="entry name" value="IspE"/>
</dbReference>
<dbReference type="EC" id="2.7.1.148" evidence="2 10"/>
<dbReference type="Proteomes" id="UP001150830">
    <property type="component" value="Unassembled WGS sequence"/>
</dbReference>
<dbReference type="PANTHER" id="PTHR43527:SF2">
    <property type="entry name" value="4-DIPHOSPHOCYTIDYL-2-C-METHYL-D-ERYTHRITOL KINASE, CHLOROPLASTIC"/>
    <property type="match status" value="1"/>
</dbReference>
<dbReference type="Pfam" id="PF00288">
    <property type="entry name" value="GHMP_kinases_N"/>
    <property type="match status" value="1"/>
</dbReference>
<evidence type="ECO:0000313" key="13">
    <source>
        <dbReference type="EMBL" id="MCY0965989.1"/>
    </source>
</evidence>
<feature type="active site" evidence="10">
    <location>
        <position position="145"/>
    </location>
</feature>
<protein>
    <recommendedName>
        <fullName evidence="3 10">4-diphosphocytidyl-2-C-methyl-D-erythritol kinase</fullName>
        <shortName evidence="10">CMK</shortName>
        <ecNumber evidence="2 10">2.7.1.148</ecNumber>
    </recommendedName>
    <alternativeName>
        <fullName evidence="9 10">4-(cytidine-5'-diphospho)-2-C-methyl-D-erythritol kinase</fullName>
    </alternativeName>
</protein>
<evidence type="ECO:0000313" key="14">
    <source>
        <dbReference type="Proteomes" id="UP001150830"/>
    </source>
</evidence>
<dbReference type="Pfam" id="PF08544">
    <property type="entry name" value="GHMP_kinases_C"/>
    <property type="match status" value="1"/>
</dbReference>
<dbReference type="SUPFAM" id="SSF55060">
    <property type="entry name" value="GHMP Kinase, C-terminal domain"/>
    <property type="match status" value="1"/>
</dbReference>